<keyword evidence="6" id="KW-1185">Reference proteome</keyword>
<accession>A0A8E6EYL7</accession>
<keyword evidence="3" id="KW-0159">Chromosome partition</keyword>
<keyword evidence="1" id="KW-0963">Cytoplasm</keyword>
<dbReference type="Pfam" id="PF04079">
    <property type="entry name" value="SMC_ScpB"/>
    <property type="match status" value="1"/>
</dbReference>
<evidence type="ECO:0000256" key="4">
    <source>
        <dbReference type="ARBA" id="ARBA00023306"/>
    </source>
</evidence>
<dbReference type="Proteomes" id="UP000676194">
    <property type="component" value="Chromosome"/>
</dbReference>
<keyword evidence="4" id="KW-0131">Cell cycle</keyword>
<dbReference type="InterPro" id="IPR036390">
    <property type="entry name" value="WH_DNA-bd_sf"/>
</dbReference>
<dbReference type="InterPro" id="IPR005234">
    <property type="entry name" value="ScpB_csome_segregation"/>
</dbReference>
<dbReference type="PANTHER" id="PTHR34298">
    <property type="entry name" value="SEGREGATION AND CONDENSATION PROTEIN B"/>
    <property type="match status" value="1"/>
</dbReference>
<gene>
    <name evidence="5" type="ORF">KIH39_00870</name>
</gene>
<evidence type="ECO:0000256" key="1">
    <source>
        <dbReference type="ARBA" id="ARBA00022490"/>
    </source>
</evidence>
<dbReference type="Gene3D" id="1.10.10.10">
    <property type="entry name" value="Winged helix-like DNA-binding domain superfamily/Winged helix DNA-binding domain"/>
    <property type="match status" value="2"/>
</dbReference>
<dbReference type="KEGG" id="tsph:KIH39_00870"/>
<sequence>MNEPLPDDDPNSATRKLGETFATVIGQKEWSLDNSEALLQGKIEEVEVPELPVPIDILPIPAAKSKSWLPPEEEIPPTPRQILEALLFVADQPLEIEAICEVIRGISPPTVLEEIAQLNRLYEKQYRPYRIVPRKTGYRMELLPQFKEVEQKLNEQNRELQLPQPALEILSLIAYRQPVEKSDIDRIRGMETGMILRQLMKFGLVSSLNKVAEGQRSAIFSTTAKFLDMFGLRSLDDLPKMGEPERR</sequence>
<dbReference type="PANTHER" id="PTHR34298:SF2">
    <property type="entry name" value="SEGREGATION AND CONDENSATION PROTEIN B"/>
    <property type="match status" value="1"/>
</dbReference>
<reference evidence="5" key="1">
    <citation type="submission" date="2021-05" db="EMBL/GenBank/DDBJ databases">
        <title>Complete genome sequence of the cellulolytic planctomycete Telmatocola sphagniphila SP2T and characterization of the first cellulase from planctomycetes.</title>
        <authorList>
            <person name="Rakitin A.L."/>
            <person name="Beletsky A.V."/>
            <person name="Naumoff D.G."/>
            <person name="Kulichevskaya I.S."/>
            <person name="Mardanov A.V."/>
            <person name="Ravin N.V."/>
            <person name="Dedysh S.N."/>
        </authorList>
    </citation>
    <scope>NUCLEOTIDE SEQUENCE</scope>
    <source>
        <strain evidence="5">SP2T</strain>
    </source>
</reference>
<evidence type="ECO:0000256" key="3">
    <source>
        <dbReference type="ARBA" id="ARBA00022829"/>
    </source>
</evidence>
<name>A0A8E6EYL7_9BACT</name>
<dbReference type="InterPro" id="IPR036388">
    <property type="entry name" value="WH-like_DNA-bd_sf"/>
</dbReference>
<evidence type="ECO:0000313" key="6">
    <source>
        <dbReference type="Proteomes" id="UP000676194"/>
    </source>
</evidence>
<dbReference type="GO" id="GO:0051304">
    <property type="term" value="P:chromosome separation"/>
    <property type="evidence" value="ECO:0007669"/>
    <property type="project" value="InterPro"/>
</dbReference>
<dbReference type="RefSeq" id="WP_213497393.1">
    <property type="nucleotide sequence ID" value="NZ_CP074694.1"/>
</dbReference>
<dbReference type="GO" id="GO:0051301">
    <property type="term" value="P:cell division"/>
    <property type="evidence" value="ECO:0007669"/>
    <property type="project" value="UniProtKB-KW"/>
</dbReference>
<dbReference type="AlphaFoldDB" id="A0A8E6EYL7"/>
<evidence type="ECO:0000256" key="2">
    <source>
        <dbReference type="ARBA" id="ARBA00022618"/>
    </source>
</evidence>
<organism evidence="5 6">
    <name type="scientific">Telmatocola sphagniphila</name>
    <dbReference type="NCBI Taxonomy" id="1123043"/>
    <lineage>
        <taxon>Bacteria</taxon>
        <taxon>Pseudomonadati</taxon>
        <taxon>Planctomycetota</taxon>
        <taxon>Planctomycetia</taxon>
        <taxon>Gemmatales</taxon>
        <taxon>Gemmataceae</taxon>
    </lineage>
</organism>
<protein>
    <submittedName>
        <fullName evidence="5">SMC-Scp complex subunit ScpB</fullName>
    </submittedName>
</protein>
<dbReference type="EMBL" id="CP074694">
    <property type="protein sequence ID" value="QVL32501.1"/>
    <property type="molecule type" value="Genomic_DNA"/>
</dbReference>
<keyword evidence="2" id="KW-0132">Cell division</keyword>
<dbReference type="SUPFAM" id="SSF46785">
    <property type="entry name" value="Winged helix' DNA-binding domain"/>
    <property type="match status" value="2"/>
</dbReference>
<evidence type="ECO:0000313" key="5">
    <source>
        <dbReference type="EMBL" id="QVL32501.1"/>
    </source>
</evidence>
<proteinExistence type="predicted"/>